<keyword evidence="1" id="KW-0472">Membrane</keyword>
<comment type="caution">
    <text evidence="2">The sequence shown here is derived from an EMBL/GenBank/DDBJ whole genome shotgun (WGS) entry which is preliminary data.</text>
</comment>
<dbReference type="AlphaFoldDB" id="A0A124FFD3"/>
<feature type="transmembrane region" description="Helical" evidence="1">
    <location>
        <begin position="31"/>
        <end position="50"/>
    </location>
</feature>
<organism evidence="2 3">
    <name type="scientific">Thermococcus sibiricus</name>
    <dbReference type="NCBI Taxonomy" id="172049"/>
    <lineage>
        <taxon>Archaea</taxon>
        <taxon>Methanobacteriati</taxon>
        <taxon>Methanobacteriota</taxon>
        <taxon>Thermococci</taxon>
        <taxon>Thermococcales</taxon>
        <taxon>Thermococcaceae</taxon>
        <taxon>Thermococcus</taxon>
    </lineage>
</organism>
<dbReference type="Proteomes" id="UP000053911">
    <property type="component" value="Unassembled WGS sequence"/>
</dbReference>
<evidence type="ECO:0000313" key="2">
    <source>
        <dbReference type="EMBL" id="KUK17756.1"/>
    </source>
</evidence>
<accession>A0A124FFD3</accession>
<evidence type="ECO:0000313" key="3">
    <source>
        <dbReference type="Proteomes" id="UP000053911"/>
    </source>
</evidence>
<proteinExistence type="predicted"/>
<keyword evidence="1" id="KW-1133">Transmembrane helix</keyword>
<dbReference type="EMBL" id="LGFD01000015">
    <property type="protein sequence ID" value="KUK17756.1"/>
    <property type="molecule type" value="Genomic_DNA"/>
</dbReference>
<gene>
    <name evidence="2" type="ORF">XD54_0942</name>
</gene>
<keyword evidence="1" id="KW-0812">Transmembrane</keyword>
<reference evidence="3" key="1">
    <citation type="journal article" date="2015" name="MBio">
        <title>Genome-Resolved Metagenomic Analysis Reveals Roles for Candidate Phyla and Other Microbial Community Members in Biogeochemical Transformations in Oil Reservoirs.</title>
        <authorList>
            <person name="Hu P."/>
            <person name="Tom L."/>
            <person name="Singh A."/>
            <person name="Thomas B.C."/>
            <person name="Baker B.J."/>
            <person name="Piceno Y.M."/>
            <person name="Andersen G.L."/>
            <person name="Banfield J.F."/>
        </authorList>
    </citation>
    <scope>NUCLEOTIDE SEQUENCE [LARGE SCALE GENOMIC DNA]</scope>
</reference>
<name>A0A124FFD3_9EURY</name>
<dbReference type="PATRIC" id="fig|172049.5.peg.1806"/>
<feature type="transmembrane region" description="Helical" evidence="1">
    <location>
        <begin position="7"/>
        <end position="25"/>
    </location>
</feature>
<evidence type="ECO:0000256" key="1">
    <source>
        <dbReference type="SAM" id="Phobius"/>
    </source>
</evidence>
<protein>
    <submittedName>
        <fullName evidence="2">Uncharacterized protein</fullName>
    </submittedName>
</protein>
<sequence length="61" mass="6813">MASVASGFILFGGIIWLIVGVYSLSNQERDLSVFVLLGWFCILIGIFLSFKAQKEEDNLSR</sequence>